<proteinExistence type="predicted"/>
<reference evidence="1" key="1">
    <citation type="submission" date="2021-01" db="EMBL/GenBank/DDBJ databases">
        <authorList>
            <consortium name="Genoscope - CEA"/>
            <person name="William W."/>
        </authorList>
    </citation>
    <scope>NUCLEOTIDE SEQUENCE</scope>
</reference>
<evidence type="ECO:0000313" key="2">
    <source>
        <dbReference type="Proteomes" id="UP000692954"/>
    </source>
</evidence>
<name>A0A8S1RPX3_9CILI</name>
<organism evidence="1 2">
    <name type="scientific">Paramecium sonneborni</name>
    <dbReference type="NCBI Taxonomy" id="65129"/>
    <lineage>
        <taxon>Eukaryota</taxon>
        <taxon>Sar</taxon>
        <taxon>Alveolata</taxon>
        <taxon>Ciliophora</taxon>
        <taxon>Intramacronucleata</taxon>
        <taxon>Oligohymenophorea</taxon>
        <taxon>Peniculida</taxon>
        <taxon>Parameciidae</taxon>
        <taxon>Paramecium</taxon>
    </lineage>
</organism>
<accession>A0A8S1RPX3</accession>
<protein>
    <submittedName>
        <fullName evidence="1">Uncharacterized protein</fullName>
    </submittedName>
</protein>
<sequence>MVGFQNGIKIILVYSNLTIIKAYQFGANYTRQMENANMMQVLGSCVEDLSTANGSSDQLSQEACPNQNDILKINQQHLLIGSFNWIYKVCHISMMQQLQEL</sequence>
<dbReference type="AlphaFoldDB" id="A0A8S1RPX3"/>
<comment type="caution">
    <text evidence="1">The sequence shown here is derived from an EMBL/GenBank/DDBJ whole genome shotgun (WGS) entry which is preliminary data.</text>
</comment>
<evidence type="ECO:0000313" key="1">
    <source>
        <dbReference type="EMBL" id="CAD8129477.1"/>
    </source>
</evidence>
<keyword evidence="2" id="KW-1185">Reference proteome</keyword>
<dbReference type="EMBL" id="CAJJDN010000225">
    <property type="protein sequence ID" value="CAD8129477.1"/>
    <property type="molecule type" value="Genomic_DNA"/>
</dbReference>
<dbReference type="Proteomes" id="UP000692954">
    <property type="component" value="Unassembled WGS sequence"/>
</dbReference>
<gene>
    <name evidence="1" type="ORF">PSON_ATCC_30995.1.T2250010</name>
</gene>